<dbReference type="PANTHER" id="PTHR44942:SF10">
    <property type="entry name" value="METHYLTRANSFERASE TYPE 11 DOMAIN-CONTAINING PROTEIN"/>
    <property type="match status" value="1"/>
</dbReference>
<dbReference type="GeneID" id="41990276"/>
<dbReference type="InterPro" id="IPR013216">
    <property type="entry name" value="Methyltransf_11"/>
</dbReference>
<dbReference type="RefSeq" id="XP_031020920.1">
    <property type="nucleotide sequence ID" value="XM_031154980.1"/>
</dbReference>
<keyword evidence="3" id="KW-1185">Reference proteome</keyword>
<evidence type="ECO:0000313" key="3">
    <source>
        <dbReference type="Proteomes" id="UP000253153"/>
    </source>
</evidence>
<dbReference type="EMBL" id="QKXC01000022">
    <property type="protein sequence ID" value="RBR26329.1"/>
    <property type="molecule type" value="Genomic_DNA"/>
</dbReference>
<evidence type="ECO:0000259" key="1">
    <source>
        <dbReference type="Pfam" id="PF08241"/>
    </source>
</evidence>
<dbReference type="CDD" id="cd02440">
    <property type="entry name" value="AdoMet_MTases"/>
    <property type="match status" value="1"/>
</dbReference>
<reference evidence="2 3" key="1">
    <citation type="submission" date="2018-06" db="EMBL/GenBank/DDBJ databases">
        <title>Fusarium incarnatum-equiseti species complex species 28.</title>
        <authorList>
            <person name="Gardiner D.M."/>
        </authorList>
    </citation>
    <scope>NUCLEOTIDE SEQUENCE [LARGE SCALE GENOMIC DNA]</scope>
    <source>
        <strain evidence="2 3">FIESC_28</strain>
    </source>
</reference>
<dbReference type="AlphaFoldDB" id="A0A366SAL1"/>
<dbReference type="InterPro" id="IPR051052">
    <property type="entry name" value="Diverse_substrate_MTase"/>
</dbReference>
<sequence>MTQASHPENQPKDAIFRNFTAQQATNYAEGRIGYSEKLIDFVMKEHNSTGGSNGTVVDVGCGPGPATRLLAPHFDVVYGADPGESMIQTAKELSGTTKNGSPIVYEVIGAEDIDKIDGLEHSSVDLITAATAAHWFEMPEFWKAAAKLLKPGGTVGIWTAFRNSNASEDKLSAIYDDFSENVLAPYTAEGTKLTHDGYINLPMPWDDPDTASLYDKKSSARHELKGNDGYLPKTYTRFTEAGGFPLDKQLMMFEKLVHSFGAVNRWQEANPELVGTESDIVKILLQKVRDAAEENGGSLDWSVMADRLAVAVILVKRA</sequence>
<organism evidence="2 3">
    <name type="scientific">Fusarium coffeatum</name>
    <dbReference type="NCBI Taxonomy" id="231269"/>
    <lineage>
        <taxon>Eukaryota</taxon>
        <taxon>Fungi</taxon>
        <taxon>Dikarya</taxon>
        <taxon>Ascomycota</taxon>
        <taxon>Pezizomycotina</taxon>
        <taxon>Sordariomycetes</taxon>
        <taxon>Hypocreomycetidae</taxon>
        <taxon>Hypocreales</taxon>
        <taxon>Nectriaceae</taxon>
        <taxon>Fusarium</taxon>
        <taxon>Fusarium incarnatum-equiseti species complex</taxon>
    </lineage>
</organism>
<dbReference type="SUPFAM" id="SSF53335">
    <property type="entry name" value="S-adenosyl-L-methionine-dependent methyltransferases"/>
    <property type="match status" value="1"/>
</dbReference>
<gene>
    <name evidence="2" type="ORF">FIESC28_00829</name>
</gene>
<dbReference type="Proteomes" id="UP000253153">
    <property type="component" value="Unassembled WGS sequence"/>
</dbReference>
<dbReference type="GO" id="GO:0008757">
    <property type="term" value="F:S-adenosylmethionine-dependent methyltransferase activity"/>
    <property type="evidence" value="ECO:0007669"/>
    <property type="project" value="InterPro"/>
</dbReference>
<proteinExistence type="predicted"/>
<evidence type="ECO:0000313" key="2">
    <source>
        <dbReference type="EMBL" id="RBR26329.1"/>
    </source>
</evidence>
<dbReference type="OrthoDB" id="10027013at2759"/>
<dbReference type="PANTHER" id="PTHR44942">
    <property type="entry name" value="METHYLTRANSF_11 DOMAIN-CONTAINING PROTEIN"/>
    <property type="match status" value="1"/>
</dbReference>
<protein>
    <recommendedName>
        <fullName evidence="1">Methyltransferase type 11 domain-containing protein</fullName>
    </recommendedName>
</protein>
<feature type="domain" description="Methyltransferase type 11" evidence="1">
    <location>
        <begin position="57"/>
        <end position="155"/>
    </location>
</feature>
<dbReference type="Pfam" id="PF08241">
    <property type="entry name" value="Methyltransf_11"/>
    <property type="match status" value="1"/>
</dbReference>
<dbReference type="InterPro" id="IPR029063">
    <property type="entry name" value="SAM-dependent_MTases_sf"/>
</dbReference>
<name>A0A366SAL1_9HYPO</name>
<comment type="caution">
    <text evidence="2">The sequence shown here is derived from an EMBL/GenBank/DDBJ whole genome shotgun (WGS) entry which is preliminary data.</text>
</comment>
<accession>A0A366SAL1</accession>
<dbReference type="Gene3D" id="3.40.50.150">
    <property type="entry name" value="Vaccinia Virus protein VP39"/>
    <property type="match status" value="1"/>
</dbReference>